<reference evidence="2" key="1">
    <citation type="journal article" date="2019" name="Int. J. Syst. Evol. Microbiol.">
        <title>The Global Catalogue of Microorganisms (GCM) 10K type strain sequencing project: providing services to taxonomists for standard genome sequencing and annotation.</title>
        <authorList>
            <consortium name="The Broad Institute Genomics Platform"/>
            <consortium name="The Broad Institute Genome Sequencing Center for Infectious Disease"/>
            <person name="Wu L."/>
            <person name="Ma J."/>
        </authorList>
    </citation>
    <scope>NUCLEOTIDE SEQUENCE [LARGE SCALE GENOMIC DNA]</scope>
    <source>
        <strain evidence="2">JCM 6833</strain>
    </source>
</reference>
<name>A0ABP6CEV4_9ACTN</name>
<dbReference type="EMBL" id="BAAATD010000009">
    <property type="protein sequence ID" value="GAA2617765.1"/>
    <property type="molecule type" value="Genomic_DNA"/>
</dbReference>
<dbReference type="Proteomes" id="UP001501509">
    <property type="component" value="Unassembled WGS sequence"/>
</dbReference>
<protein>
    <submittedName>
        <fullName evidence="1">Uncharacterized protein</fullName>
    </submittedName>
</protein>
<gene>
    <name evidence="1" type="ORF">GCM10010411_61360</name>
</gene>
<organism evidence="1 2">
    <name type="scientific">Actinomadura fulvescens</name>
    <dbReference type="NCBI Taxonomy" id="46160"/>
    <lineage>
        <taxon>Bacteria</taxon>
        <taxon>Bacillati</taxon>
        <taxon>Actinomycetota</taxon>
        <taxon>Actinomycetes</taxon>
        <taxon>Streptosporangiales</taxon>
        <taxon>Thermomonosporaceae</taxon>
        <taxon>Actinomadura</taxon>
    </lineage>
</organism>
<comment type="caution">
    <text evidence="1">The sequence shown here is derived from an EMBL/GenBank/DDBJ whole genome shotgun (WGS) entry which is preliminary data.</text>
</comment>
<evidence type="ECO:0000313" key="1">
    <source>
        <dbReference type="EMBL" id="GAA2617765.1"/>
    </source>
</evidence>
<accession>A0ABP6CEV4</accession>
<proteinExistence type="predicted"/>
<sequence>MADPLTLPQLHVTKAVTAQHHLESEGFQVLCPRRTWIRGSRLNRYAQDEATGTP</sequence>
<evidence type="ECO:0000313" key="2">
    <source>
        <dbReference type="Proteomes" id="UP001501509"/>
    </source>
</evidence>
<keyword evidence="2" id="KW-1185">Reference proteome</keyword>